<organism evidence="1 2">
    <name type="scientific">Algoriphagus winogradskyi</name>
    <dbReference type="NCBI Taxonomy" id="237017"/>
    <lineage>
        <taxon>Bacteria</taxon>
        <taxon>Pseudomonadati</taxon>
        <taxon>Bacteroidota</taxon>
        <taxon>Cytophagia</taxon>
        <taxon>Cytophagales</taxon>
        <taxon>Cyclobacteriaceae</taxon>
        <taxon>Algoriphagus</taxon>
    </lineage>
</organism>
<sequence>MRKFLFGFLFFVPFLILAQQPERKLVVNPDVHFRLFWMNTSNSGEFKDDYALGSSLSLGTKLEYSNHWEFLIGYRVFANLWSSDLTASDPVSGGSNRYEVGLFDLLNPNDRFFGKLEKLSFGYSSAYLGITLGRMAIEADWINGQDGRLSPTGIEGANVWFSTENKWKLSAWGISKMSVRGTSEWLSVGESIGVFPVGRNANGQASLYAENTSSDWIGIAEVAKEWESFSLNASHTIVQNISNTTWLQGEKRWKHEKTGITWLWGVQAGFQSGLGDGGNSDPIFQYKSPNDRNWALSTRFGLKKSAWNLNLNYTKTGGKGIWLSPREWGKDAWYTFIPRERNEGFSSLDALTAFVEYTLPNTTIRPFVHFGFHWLPPLSAPAENKYNMPSYRQLNVGVKYAPKSISNLDFQLLVMNKAALGNQVLTPRQTYNKVQMVHINGIVNWRWK</sequence>
<accession>A0ABY1PLT4</accession>
<name>A0ABY1PLT4_9BACT</name>
<evidence type="ECO:0000313" key="2">
    <source>
        <dbReference type="Proteomes" id="UP001157915"/>
    </source>
</evidence>
<protein>
    <submittedName>
        <fullName evidence="1">Uncharacterized protein</fullName>
    </submittedName>
</protein>
<comment type="caution">
    <text evidence="1">The sequence shown here is derived from an EMBL/GenBank/DDBJ whole genome shotgun (WGS) entry which is preliminary data.</text>
</comment>
<dbReference type="InterPro" id="IPR023614">
    <property type="entry name" value="Porin_dom_sf"/>
</dbReference>
<dbReference type="RefSeq" id="WP_283414942.1">
    <property type="nucleotide sequence ID" value="NZ_FXUA01000013.1"/>
</dbReference>
<dbReference type="Gene3D" id="2.40.160.10">
    <property type="entry name" value="Porin"/>
    <property type="match status" value="1"/>
</dbReference>
<gene>
    <name evidence="1" type="ORF">SAMN06265367_11343</name>
</gene>
<proteinExistence type="predicted"/>
<reference evidence="1 2" key="1">
    <citation type="submission" date="2017-05" db="EMBL/GenBank/DDBJ databases">
        <authorList>
            <person name="Varghese N."/>
            <person name="Submissions S."/>
        </authorList>
    </citation>
    <scope>NUCLEOTIDE SEQUENCE [LARGE SCALE GENOMIC DNA]</scope>
    <source>
        <strain evidence="1 2">DSM 15360</strain>
    </source>
</reference>
<dbReference type="EMBL" id="FXUA01000013">
    <property type="protein sequence ID" value="SMP36345.1"/>
    <property type="molecule type" value="Genomic_DNA"/>
</dbReference>
<evidence type="ECO:0000313" key="1">
    <source>
        <dbReference type="EMBL" id="SMP36345.1"/>
    </source>
</evidence>
<dbReference type="Proteomes" id="UP001157915">
    <property type="component" value="Unassembled WGS sequence"/>
</dbReference>
<keyword evidence="2" id="KW-1185">Reference proteome</keyword>